<sequence length="418" mass="48023">MCIEQFSKDIFKSLRFLVIYGALLFMVIVNFTVLPVTKTQSPTTSTAQLPYCFENGTTSLVNEGDWFPLPGLTEKDYRERAELDRFIRRANEWAPVLHRPDLRCGKNVPIPGYRLFSQCNAEGQSPCCNLNTGLCGKGAENCDCENCTDFRKMISAELAQWQPRKCRLRRFHWKDSCSLISRQNISLVFLGDSLIRHLHTATLLHLTNDHETGAIPQNASDKERQRCSGVLQIVQKECSLEVAAQNVDELQSDTVCTGFTPNKFIVDLVQDYHSVLLQKVRDKINSVLNQENTWLILGVGLHYQLEMDSLKREYLDKVFEILSHSANGWPKVLWIELHAFSGYIRQVAGPTMKKIEDFNELVEEYLEKRGAKVIKTFAMTKNVKSYDGRHHGLGLNLFKVDLIMNYLDQFYRKNRKKS</sequence>
<keyword evidence="3" id="KW-1185">Reference proteome</keyword>
<evidence type="ECO:0000256" key="1">
    <source>
        <dbReference type="SAM" id="Phobius"/>
    </source>
</evidence>
<organism evidence="2 3">
    <name type="scientific">Clytia hemisphaerica</name>
    <dbReference type="NCBI Taxonomy" id="252671"/>
    <lineage>
        <taxon>Eukaryota</taxon>
        <taxon>Metazoa</taxon>
        <taxon>Cnidaria</taxon>
        <taxon>Hydrozoa</taxon>
        <taxon>Hydroidolina</taxon>
        <taxon>Leptothecata</taxon>
        <taxon>Obeliida</taxon>
        <taxon>Clytiidae</taxon>
        <taxon>Clytia</taxon>
    </lineage>
</organism>
<evidence type="ECO:0000313" key="2">
    <source>
        <dbReference type="EnsemblMetazoa" id="CLYHEMP016907.1"/>
    </source>
</evidence>
<evidence type="ECO:0000313" key="3">
    <source>
        <dbReference type="Proteomes" id="UP000594262"/>
    </source>
</evidence>
<dbReference type="GeneID" id="136798768"/>
<reference evidence="2" key="1">
    <citation type="submission" date="2021-01" db="UniProtKB">
        <authorList>
            <consortium name="EnsemblMetazoa"/>
        </authorList>
    </citation>
    <scope>IDENTIFICATION</scope>
</reference>
<keyword evidence="1" id="KW-1133">Transmembrane helix</keyword>
<dbReference type="OrthoDB" id="5373426at2759"/>
<protein>
    <submittedName>
        <fullName evidence="2">Uncharacterized protein</fullName>
    </submittedName>
</protein>
<keyword evidence="1" id="KW-0812">Transmembrane</keyword>
<dbReference type="RefSeq" id="XP_066911538.1">
    <property type="nucleotide sequence ID" value="XM_067055437.1"/>
</dbReference>
<dbReference type="EnsemblMetazoa" id="CLYHEMT016907.1">
    <property type="protein sequence ID" value="CLYHEMP016907.1"/>
    <property type="gene ID" value="CLYHEMG016907"/>
</dbReference>
<dbReference type="PANTHER" id="PTHR20003">
    <property type="entry name" value="GLYCOPROTEIN-RELATED"/>
    <property type="match status" value="1"/>
</dbReference>
<proteinExistence type="predicted"/>
<dbReference type="PANTHER" id="PTHR20003:SF7">
    <property type="entry name" value="SGNH DOMAIN-CONTAINING PROTEIN"/>
    <property type="match status" value="1"/>
</dbReference>
<keyword evidence="1" id="KW-0472">Membrane</keyword>
<dbReference type="AlphaFoldDB" id="A0A7M5X2T7"/>
<accession>A0A7M5X2T7</accession>
<dbReference type="Proteomes" id="UP000594262">
    <property type="component" value="Unplaced"/>
</dbReference>
<name>A0A7M5X2T7_9CNID</name>
<feature type="transmembrane region" description="Helical" evidence="1">
    <location>
        <begin position="16"/>
        <end position="36"/>
    </location>
</feature>